<sequence>MDGGLPGGHRVFSGGPVTDTAAGTAPLPEAVPHRPRRRTDTAREIDARVAPAARPAGGKRSPGRAGRRPAGGVRRTRRPLAALRGAAAKTGAGAIGTRRP</sequence>
<proteinExistence type="predicted"/>
<organism evidence="2 3">
    <name type="scientific">Streptomyces minutiscleroticus</name>
    <dbReference type="NCBI Taxonomy" id="68238"/>
    <lineage>
        <taxon>Bacteria</taxon>
        <taxon>Bacillati</taxon>
        <taxon>Actinomycetota</taxon>
        <taxon>Actinomycetes</taxon>
        <taxon>Kitasatosporales</taxon>
        <taxon>Streptomycetaceae</taxon>
        <taxon>Streptomyces</taxon>
    </lineage>
</organism>
<feature type="region of interest" description="Disordered" evidence="1">
    <location>
        <begin position="1"/>
        <end position="100"/>
    </location>
</feature>
<gene>
    <name evidence="2" type="ORF">GCM10010358_57810</name>
</gene>
<accession>A0A918U5L2</accession>
<evidence type="ECO:0000313" key="3">
    <source>
        <dbReference type="Proteomes" id="UP000619244"/>
    </source>
</evidence>
<dbReference type="Proteomes" id="UP000619244">
    <property type="component" value="Unassembled WGS sequence"/>
</dbReference>
<evidence type="ECO:0000256" key="1">
    <source>
        <dbReference type="SAM" id="MobiDB-lite"/>
    </source>
</evidence>
<dbReference type="EMBL" id="BMVU01000036">
    <property type="protein sequence ID" value="GGX96443.1"/>
    <property type="molecule type" value="Genomic_DNA"/>
</dbReference>
<dbReference type="AlphaFoldDB" id="A0A918U5L2"/>
<reference evidence="2" key="2">
    <citation type="submission" date="2020-09" db="EMBL/GenBank/DDBJ databases">
        <authorList>
            <person name="Sun Q."/>
            <person name="Ohkuma M."/>
        </authorList>
    </citation>
    <scope>NUCLEOTIDE SEQUENCE</scope>
    <source>
        <strain evidence="2">JCM 4790</strain>
    </source>
</reference>
<protein>
    <submittedName>
        <fullName evidence="2">Uncharacterized protein</fullName>
    </submittedName>
</protein>
<reference evidence="2" key="1">
    <citation type="journal article" date="2014" name="Int. J. Syst. Evol. Microbiol.">
        <title>Complete genome sequence of Corynebacterium casei LMG S-19264T (=DSM 44701T), isolated from a smear-ripened cheese.</title>
        <authorList>
            <consortium name="US DOE Joint Genome Institute (JGI-PGF)"/>
            <person name="Walter F."/>
            <person name="Albersmeier A."/>
            <person name="Kalinowski J."/>
            <person name="Ruckert C."/>
        </authorList>
    </citation>
    <scope>NUCLEOTIDE SEQUENCE</scope>
    <source>
        <strain evidence="2">JCM 4790</strain>
    </source>
</reference>
<feature type="compositionally biased region" description="Low complexity" evidence="1">
    <location>
        <begin position="48"/>
        <end position="59"/>
    </location>
</feature>
<feature type="compositionally biased region" description="Low complexity" evidence="1">
    <location>
        <begin position="68"/>
        <end position="100"/>
    </location>
</feature>
<name>A0A918U5L2_9ACTN</name>
<keyword evidence="3" id="KW-1185">Reference proteome</keyword>
<comment type="caution">
    <text evidence="2">The sequence shown here is derived from an EMBL/GenBank/DDBJ whole genome shotgun (WGS) entry which is preliminary data.</text>
</comment>
<feature type="compositionally biased region" description="Basic and acidic residues" evidence="1">
    <location>
        <begin position="38"/>
        <end position="47"/>
    </location>
</feature>
<evidence type="ECO:0000313" key="2">
    <source>
        <dbReference type="EMBL" id="GGX96443.1"/>
    </source>
</evidence>